<sequence length="70" mass="7865">MYISPILAGLTFIFFSFLKQKGTFGCFDFLASLGVMFLLFMALVAASAFSTLVVPLLTSFILDKWKEELR</sequence>
<evidence type="ECO:0000313" key="3">
    <source>
        <dbReference type="Proteomes" id="UP000070560"/>
    </source>
</evidence>
<accession>A0A7U4TIP7</accession>
<dbReference type="EMBL" id="CP013015">
    <property type="protein sequence ID" value="AMM41560.1"/>
    <property type="molecule type" value="Genomic_DNA"/>
</dbReference>
<dbReference type="RefSeq" id="WP_066064131.1">
    <property type="nucleotide sequence ID" value="NZ_CP013015.1"/>
</dbReference>
<dbReference type="AlphaFoldDB" id="A0A7U4TIP7"/>
<keyword evidence="1" id="KW-1133">Transmembrane helix</keyword>
<evidence type="ECO:0000256" key="1">
    <source>
        <dbReference type="SAM" id="Phobius"/>
    </source>
</evidence>
<evidence type="ECO:0000313" key="2">
    <source>
        <dbReference type="EMBL" id="AMM41560.1"/>
    </source>
</evidence>
<keyword evidence="1" id="KW-0812">Transmembrane</keyword>
<name>A0A7U4TIP7_DESA2</name>
<keyword evidence="1" id="KW-0472">Membrane</keyword>
<reference evidence="2 3" key="1">
    <citation type="submission" date="2015-10" db="EMBL/GenBank/DDBJ databases">
        <title>Candidatus Desulfofervidus auxilii, a hydrogenotrophic sulfate-reducing bacterium involved in the thermophilic anaerobic oxidation of methane.</title>
        <authorList>
            <person name="Krukenberg V."/>
            <person name="Richter M."/>
            <person name="Wegener G."/>
        </authorList>
    </citation>
    <scope>NUCLEOTIDE SEQUENCE [LARGE SCALE GENOMIC DNA]</scope>
    <source>
        <strain evidence="2 3">HS1</strain>
    </source>
</reference>
<dbReference type="Proteomes" id="UP000070560">
    <property type="component" value="Chromosome"/>
</dbReference>
<dbReference type="KEGG" id="daw:HS1_001766"/>
<keyword evidence="3" id="KW-1185">Reference proteome</keyword>
<gene>
    <name evidence="2" type="ORF">HS1_001766</name>
</gene>
<proteinExistence type="predicted"/>
<organism evidence="2 3">
    <name type="scientific">Desulfofervidus auxilii</name>
    <dbReference type="NCBI Taxonomy" id="1621989"/>
    <lineage>
        <taxon>Bacteria</taxon>
        <taxon>Pseudomonadati</taxon>
        <taxon>Thermodesulfobacteriota</taxon>
        <taxon>Candidatus Desulfofervidia</taxon>
        <taxon>Candidatus Desulfofervidales</taxon>
        <taxon>Candidatus Desulfofervidaceae</taxon>
        <taxon>Candidatus Desulfofervidus</taxon>
    </lineage>
</organism>
<feature type="transmembrane region" description="Helical" evidence="1">
    <location>
        <begin position="35"/>
        <end position="62"/>
    </location>
</feature>
<protein>
    <submittedName>
        <fullName evidence="2">Membrane protein</fullName>
    </submittedName>
</protein>